<evidence type="ECO:0000313" key="3">
    <source>
        <dbReference type="Proteomes" id="UP001214441"/>
    </source>
</evidence>
<accession>A0ABT7A115</accession>
<protein>
    <submittedName>
        <fullName evidence="2">Uncharacterized protein</fullName>
    </submittedName>
</protein>
<dbReference type="EMBL" id="JANCPR020000025">
    <property type="protein sequence ID" value="MDJ1135032.1"/>
    <property type="molecule type" value="Genomic_DNA"/>
</dbReference>
<name>A0ABT7A115_9ACTN</name>
<keyword evidence="3" id="KW-1185">Reference proteome</keyword>
<sequence length="81" mass="8039">MRGSHPGSDAGVHPGGRLTADQLVAGFGRPASQAHAAGVVVGSDPYTLPRARRPVHAATGTPTGKLDARAEGISVRGSTSG</sequence>
<gene>
    <name evidence="2" type="ORF">NMN56_024350</name>
</gene>
<reference evidence="2 3" key="1">
    <citation type="submission" date="2023-05" db="EMBL/GenBank/DDBJ databases">
        <title>Streptantibioticus silvisoli sp. nov., acidotolerant actinomycetes 1 from pine litter.</title>
        <authorList>
            <person name="Swiecimska M."/>
            <person name="Golinska P."/>
            <person name="Sangal V."/>
            <person name="Wachnowicz B."/>
            <person name="Goodfellow M."/>
        </authorList>
    </citation>
    <scope>NUCLEOTIDE SEQUENCE [LARGE SCALE GENOMIC DNA]</scope>
    <source>
        <strain evidence="2 3">DSM 42109</strain>
    </source>
</reference>
<dbReference type="Proteomes" id="UP001214441">
    <property type="component" value="Unassembled WGS sequence"/>
</dbReference>
<dbReference type="RefSeq" id="WP_274041353.1">
    <property type="nucleotide sequence ID" value="NZ_JANCPR020000025.1"/>
</dbReference>
<comment type="caution">
    <text evidence="2">The sequence shown here is derived from an EMBL/GenBank/DDBJ whole genome shotgun (WGS) entry which is preliminary data.</text>
</comment>
<organism evidence="2 3">
    <name type="scientific">Streptomyces iconiensis</name>
    <dbReference type="NCBI Taxonomy" id="1384038"/>
    <lineage>
        <taxon>Bacteria</taxon>
        <taxon>Bacillati</taxon>
        <taxon>Actinomycetota</taxon>
        <taxon>Actinomycetes</taxon>
        <taxon>Kitasatosporales</taxon>
        <taxon>Streptomycetaceae</taxon>
        <taxon>Streptomyces</taxon>
    </lineage>
</organism>
<feature type="region of interest" description="Disordered" evidence="1">
    <location>
        <begin position="44"/>
        <end position="81"/>
    </location>
</feature>
<evidence type="ECO:0000256" key="1">
    <source>
        <dbReference type="SAM" id="MobiDB-lite"/>
    </source>
</evidence>
<evidence type="ECO:0000313" key="2">
    <source>
        <dbReference type="EMBL" id="MDJ1135032.1"/>
    </source>
</evidence>
<proteinExistence type="predicted"/>